<proteinExistence type="predicted"/>
<dbReference type="EC" id="3.2.1.52" evidence="1"/>
<evidence type="ECO:0000313" key="2">
    <source>
        <dbReference type="Proteomes" id="UP001165960"/>
    </source>
</evidence>
<protein>
    <submittedName>
        <fullName evidence="1">Glucosamine-6-phosphate isomerase (Glucosamine-6-phosphate deaminase) (GNPDA) (GlcN6P deaminase)</fullName>
        <ecNumber evidence="1">3.2.1.52</ecNumber>
    </submittedName>
</protein>
<accession>A0ACC2U5S0</accession>
<keyword evidence="1" id="KW-0326">Glycosidase</keyword>
<comment type="caution">
    <text evidence="1">The sequence shown here is derived from an EMBL/GenBank/DDBJ whole genome shotgun (WGS) entry which is preliminary data.</text>
</comment>
<reference evidence="1" key="1">
    <citation type="submission" date="2022-04" db="EMBL/GenBank/DDBJ databases">
        <title>Genome of the entomopathogenic fungus Entomophthora muscae.</title>
        <authorList>
            <person name="Elya C."/>
            <person name="Lovett B.R."/>
            <person name="Lee E."/>
            <person name="Macias A.M."/>
            <person name="Hajek A.E."/>
            <person name="De Bivort B.L."/>
            <person name="Kasson M.T."/>
            <person name="De Fine Licht H.H."/>
            <person name="Stajich J.E."/>
        </authorList>
    </citation>
    <scope>NUCLEOTIDE SEQUENCE</scope>
    <source>
        <strain evidence="1">Berkeley</strain>
    </source>
</reference>
<dbReference type="EMBL" id="QTSX02001453">
    <property type="protein sequence ID" value="KAJ9081896.1"/>
    <property type="molecule type" value="Genomic_DNA"/>
</dbReference>
<gene>
    <name evidence="1" type="primary">NAG1_8</name>
    <name evidence="1" type="ORF">DSO57_1010106</name>
</gene>
<keyword evidence="1" id="KW-0378">Hydrolase</keyword>
<dbReference type="Proteomes" id="UP001165960">
    <property type="component" value="Unassembled WGS sequence"/>
</dbReference>
<keyword evidence="1" id="KW-0413">Isomerase</keyword>
<name>A0ACC2U5S0_9FUNG</name>
<sequence length="557" mass="62806">MARILSLLIRLVAADPSMLWPKPTSFVSGNVTVVVDTAADFSSNILVSRLEQAMTRHRKHMVGDSWIPVVPTFRATSHNKCLPRLKKVFVTVGSGDLELSDTTDEKYTLQLTISGEDAQVAIAAKTIYGAMHGLESLTQMTQGPKGKRLLSKAPFAIKDGPRFSHRGLLLDTSRNYYPVDTIKRTIRAMSLTKMNVFHWHIVDSHSWPFQSATHPLLAEKGAIFPGQIYTYKDIAEIVNFAMDRGVRVIPELEAPAHSYAIGRAYPEIQTCMDDDNWDQTAAEPPSGQIDPTNPKSIQVVNDILDEFAFLFPDKYMHLSGDEVNLKCWNNTRSIRDYVEEKGITLESLLTDFATKMHRRAQAHKKSIMVWQEILLNHNVPLPETALVQVWLGAEDTKRIVDRGHRVVASSYQYWYLDCGKGAWIGDSPKGSSWCDPYKHWQMIYSYDLLANLTQSQQNMVAGGEVAIWSEQTDEINLDRVAWPRAAAAAEVLWSGNREEDGKVRGTKAVLPRFNNFRFYLVQNGINAEPNQPLWCVVNPGRCDTPNSLKAFREPYLP</sequence>
<evidence type="ECO:0000313" key="1">
    <source>
        <dbReference type="EMBL" id="KAJ9081896.1"/>
    </source>
</evidence>
<keyword evidence="2" id="KW-1185">Reference proteome</keyword>
<organism evidence="1 2">
    <name type="scientific">Entomophthora muscae</name>
    <dbReference type="NCBI Taxonomy" id="34485"/>
    <lineage>
        <taxon>Eukaryota</taxon>
        <taxon>Fungi</taxon>
        <taxon>Fungi incertae sedis</taxon>
        <taxon>Zoopagomycota</taxon>
        <taxon>Entomophthoromycotina</taxon>
        <taxon>Entomophthoromycetes</taxon>
        <taxon>Entomophthorales</taxon>
        <taxon>Entomophthoraceae</taxon>
        <taxon>Entomophthora</taxon>
    </lineage>
</organism>